<gene>
    <name evidence="1" type="ORF">Patl1_13032</name>
</gene>
<evidence type="ECO:0000313" key="1">
    <source>
        <dbReference type="EMBL" id="KAJ0091745.1"/>
    </source>
</evidence>
<accession>A0ACC1AYG9</accession>
<keyword evidence="2" id="KW-1185">Reference proteome</keyword>
<dbReference type="EMBL" id="CM047904">
    <property type="protein sequence ID" value="KAJ0091745.1"/>
    <property type="molecule type" value="Genomic_DNA"/>
</dbReference>
<proteinExistence type="predicted"/>
<evidence type="ECO:0000313" key="2">
    <source>
        <dbReference type="Proteomes" id="UP001164250"/>
    </source>
</evidence>
<reference evidence="2" key="1">
    <citation type="journal article" date="2023" name="G3 (Bethesda)">
        <title>Genome assembly and association tests identify interacting loci associated with vigor, precocity, and sex in interspecific pistachio rootstocks.</title>
        <authorList>
            <person name="Palmer W."/>
            <person name="Jacygrad E."/>
            <person name="Sagayaradj S."/>
            <person name="Cavanaugh K."/>
            <person name="Han R."/>
            <person name="Bertier L."/>
            <person name="Beede B."/>
            <person name="Kafkas S."/>
            <person name="Golino D."/>
            <person name="Preece J."/>
            <person name="Michelmore R."/>
        </authorList>
    </citation>
    <scope>NUCLEOTIDE SEQUENCE [LARGE SCALE GENOMIC DNA]</scope>
</reference>
<organism evidence="1 2">
    <name type="scientific">Pistacia atlantica</name>
    <dbReference type="NCBI Taxonomy" id="434234"/>
    <lineage>
        <taxon>Eukaryota</taxon>
        <taxon>Viridiplantae</taxon>
        <taxon>Streptophyta</taxon>
        <taxon>Embryophyta</taxon>
        <taxon>Tracheophyta</taxon>
        <taxon>Spermatophyta</taxon>
        <taxon>Magnoliopsida</taxon>
        <taxon>eudicotyledons</taxon>
        <taxon>Gunneridae</taxon>
        <taxon>Pentapetalae</taxon>
        <taxon>rosids</taxon>
        <taxon>malvids</taxon>
        <taxon>Sapindales</taxon>
        <taxon>Anacardiaceae</taxon>
        <taxon>Pistacia</taxon>
    </lineage>
</organism>
<sequence length="632" mass="70748">MFASHHFISSLYFFIFFFCFCSLSLSNSDFNALLSFKASLSDPNSSLSSWLNSTQPCSDSWFGVTCNPATNRVTKLVLENLNLTGSVQPLNQLTQLRLLSLKNNFFYSSNLNLSSWPHIKNIYLSHNQFRGIFPSGVSNIRRLHRLDLSYNLFTGEIPMSELTRLRTLLTLRLEENSFTGTLDSANSSSLSLLDFNVSKNKLSGEIPSWMSSFPMSSFGGNENLCGRPLASNCSNRPAESVPVRSSSRRLRAIIVLVIVLFDVVAIIAAFVTITWCCYKRKRNRWGGGPHNEMQMKHGTHNNRNKYGGEEEDEMVVFEGCHKGFTKVGDLLKASAELLGKGCVGTTYKVVMEGGDVVVVKRMRERKKKKEVDEWLSVIGGLRHCNIVNLRAYFNAKDELLLVYDFLPNGSLHSLLHGDRGPGRTPLDWTTRLKLASDSAKGLAFLHGYDKVKLFHGHLSSSNIVVDRLGNACISDISVHQLLPSPLLINNAYKAPEVKPNNSSNWSQRKYTQKCDVYSFGVVLLEMLTGKMATGDGESSIVLWAQRTAAEEDSWEVFDFELIRDKEMEEEMRALMQVALLCLAPLPRNRPKMSLVHRMIEDIRTKGSIDGGNSFMNNLSSDSSPSLSETVVN</sequence>
<comment type="caution">
    <text evidence="1">The sequence shown here is derived from an EMBL/GenBank/DDBJ whole genome shotgun (WGS) entry which is preliminary data.</text>
</comment>
<name>A0ACC1AYG9_9ROSI</name>
<protein>
    <submittedName>
        <fullName evidence="1">Uncharacterized protein</fullName>
    </submittedName>
</protein>
<dbReference type="Proteomes" id="UP001164250">
    <property type="component" value="Chromosome 8"/>
</dbReference>